<evidence type="ECO:0000256" key="2">
    <source>
        <dbReference type="ARBA" id="ARBA00023242"/>
    </source>
</evidence>
<sequence length="263" mass="29336">MVNKFSRSNLLVDHEDNSHEGQELAPINYPSEDFAHILLKQALHSDDIELLLDCLYNQDEKIIANSTSLLDPSDVPKLLDSLVSFIQTRSAVLSCFLPCLRSLVLQHAGIVLSQGSSLPTLDSLYKLFESRSSACQQDLPLSSCLDHLYAELEIMGGLDVNDLNEPTMGGQNLHVDDEAKIHEKRQSYQCMEPQTIGTVHILEQALRADNSTLLLDCLNIQDEKVISNLTSLLSTSDVLKLLDSLVYLIQSRFLMIWPMSVAL</sequence>
<dbReference type="InterPro" id="IPR052414">
    <property type="entry name" value="U3_snoRNA-assoc_WDR"/>
</dbReference>
<dbReference type="PANTHER" id="PTHR44267">
    <property type="entry name" value="WD REPEAT-CONTAINING PROTEIN 43"/>
    <property type="match status" value="1"/>
</dbReference>
<evidence type="ECO:0000313" key="6">
    <source>
        <dbReference type="Proteomes" id="UP001415857"/>
    </source>
</evidence>
<accession>A0AAP0R5G0</accession>
<organism evidence="5 6">
    <name type="scientific">Liquidambar formosana</name>
    <name type="common">Formosan gum</name>
    <dbReference type="NCBI Taxonomy" id="63359"/>
    <lineage>
        <taxon>Eukaryota</taxon>
        <taxon>Viridiplantae</taxon>
        <taxon>Streptophyta</taxon>
        <taxon>Embryophyta</taxon>
        <taxon>Tracheophyta</taxon>
        <taxon>Spermatophyta</taxon>
        <taxon>Magnoliopsida</taxon>
        <taxon>eudicotyledons</taxon>
        <taxon>Gunneridae</taxon>
        <taxon>Pentapetalae</taxon>
        <taxon>Saxifragales</taxon>
        <taxon>Altingiaceae</taxon>
        <taxon>Liquidambar</taxon>
    </lineage>
</organism>
<feature type="domain" description="Small-subunit processome Utp12" evidence="4">
    <location>
        <begin position="49"/>
        <end position="148"/>
    </location>
</feature>
<dbReference type="InterPro" id="IPR007148">
    <property type="entry name" value="SSU_processome_Utp12"/>
</dbReference>
<reference evidence="5 6" key="1">
    <citation type="journal article" date="2024" name="Plant J.">
        <title>Genome sequences and population genomics reveal climatic adaptation and genomic divergence between two closely related sweetgum species.</title>
        <authorList>
            <person name="Xu W.Q."/>
            <person name="Ren C.Q."/>
            <person name="Zhang X.Y."/>
            <person name="Comes H.P."/>
            <person name="Liu X.H."/>
            <person name="Li Y.G."/>
            <person name="Kettle C.J."/>
            <person name="Jalonen R."/>
            <person name="Gaisberger H."/>
            <person name="Ma Y.Z."/>
            <person name="Qiu Y.X."/>
        </authorList>
    </citation>
    <scope>NUCLEOTIDE SEQUENCE [LARGE SCALE GENOMIC DNA]</scope>
    <source>
        <strain evidence="5">Hangzhou</strain>
    </source>
</reference>
<protein>
    <recommendedName>
        <fullName evidence="4">Small-subunit processome Utp12 domain-containing protein</fullName>
    </recommendedName>
</protein>
<gene>
    <name evidence="5" type="ORF">L1049_001326</name>
</gene>
<dbReference type="Proteomes" id="UP001415857">
    <property type="component" value="Unassembled WGS sequence"/>
</dbReference>
<dbReference type="GO" id="GO:0000462">
    <property type="term" value="P:maturation of SSU-rRNA from tricistronic rRNA transcript (SSU-rRNA, 5.8S rRNA, LSU-rRNA)"/>
    <property type="evidence" value="ECO:0007669"/>
    <property type="project" value="TreeGrafter"/>
</dbReference>
<dbReference type="Pfam" id="PF04003">
    <property type="entry name" value="Utp12"/>
    <property type="match status" value="1"/>
</dbReference>
<dbReference type="GO" id="GO:0005730">
    <property type="term" value="C:nucleolus"/>
    <property type="evidence" value="ECO:0007669"/>
    <property type="project" value="TreeGrafter"/>
</dbReference>
<dbReference type="PANTHER" id="PTHR44267:SF1">
    <property type="entry name" value="WD REPEAT-CONTAINING PROTEIN 43"/>
    <property type="match status" value="1"/>
</dbReference>
<evidence type="ECO:0000256" key="1">
    <source>
        <dbReference type="ARBA" id="ARBA00004123"/>
    </source>
</evidence>
<evidence type="ECO:0000259" key="4">
    <source>
        <dbReference type="Pfam" id="PF04003"/>
    </source>
</evidence>
<proteinExistence type="inferred from homology"/>
<comment type="caution">
    <text evidence="5">The sequence shown here is derived from an EMBL/GenBank/DDBJ whole genome shotgun (WGS) entry which is preliminary data.</text>
</comment>
<comment type="subcellular location">
    <subcellularLocation>
        <location evidence="1">Nucleus</location>
    </subcellularLocation>
</comment>
<keyword evidence="6" id="KW-1185">Reference proteome</keyword>
<comment type="similarity">
    <text evidence="3">Belongs to the UTP5 family.</text>
</comment>
<evidence type="ECO:0000313" key="5">
    <source>
        <dbReference type="EMBL" id="KAK9269550.1"/>
    </source>
</evidence>
<dbReference type="AlphaFoldDB" id="A0AAP0R5G0"/>
<keyword evidence="2" id="KW-0539">Nucleus</keyword>
<dbReference type="EMBL" id="JBBPBK010000015">
    <property type="protein sequence ID" value="KAK9269550.1"/>
    <property type="molecule type" value="Genomic_DNA"/>
</dbReference>
<evidence type="ECO:0000256" key="3">
    <source>
        <dbReference type="ARBA" id="ARBA00038335"/>
    </source>
</evidence>
<name>A0AAP0R5G0_LIQFO</name>